<dbReference type="InterPro" id="IPR001130">
    <property type="entry name" value="TatD-like"/>
</dbReference>
<dbReference type="GO" id="GO:0005829">
    <property type="term" value="C:cytosol"/>
    <property type="evidence" value="ECO:0007669"/>
    <property type="project" value="TreeGrafter"/>
</dbReference>
<evidence type="ECO:0000256" key="1">
    <source>
        <dbReference type="ARBA" id="ARBA00022801"/>
    </source>
</evidence>
<gene>
    <name evidence="2" type="ORF">S12H4_52450</name>
</gene>
<dbReference type="Gene3D" id="3.20.20.140">
    <property type="entry name" value="Metal-dependent hydrolases"/>
    <property type="match status" value="1"/>
</dbReference>
<proteinExistence type="predicted"/>
<dbReference type="EMBL" id="BARW01033279">
    <property type="protein sequence ID" value="GAJ08055.1"/>
    <property type="molecule type" value="Genomic_DNA"/>
</dbReference>
<dbReference type="PANTHER" id="PTHR46124">
    <property type="entry name" value="D-AMINOACYL-TRNA DEACYLASE"/>
    <property type="match status" value="1"/>
</dbReference>
<protein>
    <recommendedName>
        <fullName evidence="3">Hydrolase TatD</fullName>
    </recommendedName>
</protein>
<evidence type="ECO:0008006" key="3">
    <source>
        <dbReference type="Google" id="ProtNLM"/>
    </source>
</evidence>
<dbReference type="AlphaFoldDB" id="X1VJM6"/>
<keyword evidence="1" id="KW-0378">Hydrolase</keyword>
<dbReference type="GO" id="GO:0016788">
    <property type="term" value="F:hydrolase activity, acting on ester bonds"/>
    <property type="evidence" value="ECO:0007669"/>
    <property type="project" value="InterPro"/>
</dbReference>
<dbReference type="SUPFAM" id="SSF51556">
    <property type="entry name" value="Metallo-dependent hydrolases"/>
    <property type="match status" value="1"/>
</dbReference>
<dbReference type="PROSITE" id="PS01091">
    <property type="entry name" value="TATD_3"/>
    <property type="match status" value="1"/>
</dbReference>
<feature type="non-terminal residue" evidence="2">
    <location>
        <position position="1"/>
    </location>
</feature>
<sequence length="109" mass="12553">SRRDSYSLFSGEKRELERYLELGFYVSFAGMITFPSASSLRNLVSLVPLDRLLLETDCPYLAPQAVRGKRNEPAFVKYTLEEIARIRHIPPEELGEITTQNARMLFRIS</sequence>
<name>X1VJM6_9ZZZZ</name>
<dbReference type="Pfam" id="PF01026">
    <property type="entry name" value="TatD_DNase"/>
    <property type="match status" value="1"/>
</dbReference>
<comment type="caution">
    <text evidence="2">The sequence shown here is derived from an EMBL/GenBank/DDBJ whole genome shotgun (WGS) entry which is preliminary data.</text>
</comment>
<dbReference type="InterPro" id="IPR032466">
    <property type="entry name" value="Metal_Hydrolase"/>
</dbReference>
<dbReference type="InterPro" id="IPR018228">
    <property type="entry name" value="DNase_TatD-rel_CS"/>
</dbReference>
<dbReference type="PANTHER" id="PTHR46124:SF2">
    <property type="entry name" value="D-AMINOACYL-TRNA DEACYLASE"/>
    <property type="match status" value="1"/>
</dbReference>
<accession>X1VJM6</accession>
<organism evidence="2">
    <name type="scientific">marine sediment metagenome</name>
    <dbReference type="NCBI Taxonomy" id="412755"/>
    <lineage>
        <taxon>unclassified sequences</taxon>
        <taxon>metagenomes</taxon>
        <taxon>ecological metagenomes</taxon>
    </lineage>
</organism>
<evidence type="ECO:0000313" key="2">
    <source>
        <dbReference type="EMBL" id="GAJ08055.1"/>
    </source>
</evidence>
<reference evidence="2" key="1">
    <citation type="journal article" date="2014" name="Front. Microbiol.">
        <title>High frequency of phylogenetically diverse reductive dehalogenase-homologous genes in deep subseafloor sedimentary metagenomes.</title>
        <authorList>
            <person name="Kawai M."/>
            <person name="Futagami T."/>
            <person name="Toyoda A."/>
            <person name="Takaki Y."/>
            <person name="Nishi S."/>
            <person name="Hori S."/>
            <person name="Arai W."/>
            <person name="Tsubouchi T."/>
            <person name="Morono Y."/>
            <person name="Uchiyama I."/>
            <person name="Ito T."/>
            <person name="Fujiyama A."/>
            <person name="Inagaki F."/>
            <person name="Takami H."/>
        </authorList>
    </citation>
    <scope>NUCLEOTIDE SEQUENCE</scope>
    <source>
        <strain evidence="2">Expedition CK06-06</strain>
    </source>
</reference>